<keyword evidence="3" id="KW-1185">Reference proteome</keyword>
<feature type="domain" description="NTP pyrophosphohydrolase MazG-like" evidence="1">
    <location>
        <begin position="29"/>
        <end position="102"/>
    </location>
</feature>
<evidence type="ECO:0000259" key="1">
    <source>
        <dbReference type="Pfam" id="PF03819"/>
    </source>
</evidence>
<evidence type="ECO:0000313" key="2">
    <source>
        <dbReference type="EMBL" id="GAA4652769.1"/>
    </source>
</evidence>
<dbReference type="InterPro" id="IPR011551">
    <property type="entry name" value="NTP_PyrPHydrolase_MazG"/>
</dbReference>
<dbReference type="InterPro" id="IPR048011">
    <property type="entry name" value="NTP-PPase_MazG-like_C"/>
</dbReference>
<dbReference type="PANTHER" id="PTHR30522">
    <property type="entry name" value="NUCLEOSIDE TRIPHOSPHATE PYROPHOSPHOHYDROLASE"/>
    <property type="match status" value="1"/>
</dbReference>
<sequence>MARYTLEDLLNLMARLRDPETGCPWDIRQDFASIAPYTVEEAHEVADAIASADYPHLEEELGDLLFQVIYHARMAEEQSLFDFSSVLDGLVEKLIRRHPHVFPDGTLASSRPANEAIDEADVRRRWQEIKQGEKQALSSKKLSGLLEDLPASLPALKSAQAIQAKAAGQGFDWPDAARVFDKLREEIDELEQAWRSGDTAAVRDETGDLLFSCVNLARHVGVDAEQSLLGCNHKFRRRFSYIESYLKAQGKKLQDCSLSELDALWNDAKSLGL</sequence>
<dbReference type="CDD" id="cd11529">
    <property type="entry name" value="NTP-PPase_MazG_Cterm"/>
    <property type="match status" value="1"/>
</dbReference>
<protein>
    <submittedName>
        <fullName evidence="2">Nucleoside triphosphate pyrophosphohydrolase</fullName>
    </submittedName>
</protein>
<dbReference type="CDD" id="cd11528">
    <property type="entry name" value="NTP-PPase_MazG_Nterm"/>
    <property type="match status" value="1"/>
</dbReference>
<dbReference type="Pfam" id="PF03819">
    <property type="entry name" value="MazG"/>
    <property type="match status" value="2"/>
</dbReference>
<reference evidence="3" key="1">
    <citation type="journal article" date="2019" name="Int. J. Syst. Evol. Microbiol.">
        <title>The Global Catalogue of Microorganisms (GCM) 10K type strain sequencing project: providing services to taxonomists for standard genome sequencing and annotation.</title>
        <authorList>
            <consortium name="The Broad Institute Genomics Platform"/>
            <consortium name="The Broad Institute Genome Sequencing Center for Infectious Disease"/>
            <person name="Wu L."/>
            <person name="Ma J."/>
        </authorList>
    </citation>
    <scope>NUCLEOTIDE SEQUENCE [LARGE SCALE GENOMIC DNA]</scope>
    <source>
        <strain evidence="3">JCM 17805</strain>
    </source>
</reference>
<dbReference type="EMBL" id="BAABFL010000481">
    <property type="protein sequence ID" value="GAA4652769.1"/>
    <property type="molecule type" value="Genomic_DNA"/>
</dbReference>
<accession>A0ABP8VBJ6</accession>
<feature type="domain" description="NTP pyrophosphohydrolase MazG-like" evidence="1">
    <location>
        <begin position="182"/>
        <end position="238"/>
    </location>
</feature>
<gene>
    <name evidence="2" type="primary">mazG</name>
    <name evidence="2" type="ORF">GCM10023116_50530</name>
</gene>
<dbReference type="InterPro" id="IPR048015">
    <property type="entry name" value="NTP-PPase_MazG-like_N"/>
</dbReference>
<dbReference type="RefSeq" id="WP_345199402.1">
    <property type="nucleotide sequence ID" value="NZ_BAABFL010000481.1"/>
</dbReference>
<organism evidence="2 3">
    <name type="scientific">Kistimonas scapharcae</name>
    <dbReference type="NCBI Taxonomy" id="1036133"/>
    <lineage>
        <taxon>Bacteria</taxon>
        <taxon>Pseudomonadati</taxon>
        <taxon>Pseudomonadota</taxon>
        <taxon>Gammaproteobacteria</taxon>
        <taxon>Oceanospirillales</taxon>
        <taxon>Endozoicomonadaceae</taxon>
        <taxon>Kistimonas</taxon>
    </lineage>
</organism>
<dbReference type="PANTHER" id="PTHR30522:SF0">
    <property type="entry name" value="NUCLEOSIDE TRIPHOSPHATE PYROPHOSPHOHYDROLASE"/>
    <property type="match status" value="1"/>
</dbReference>
<dbReference type="Gene3D" id="1.10.287.1080">
    <property type="entry name" value="MazG-like"/>
    <property type="match status" value="2"/>
</dbReference>
<name>A0ABP8VBJ6_9GAMM</name>
<dbReference type="NCBIfam" id="NF007113">
    <property type="entry name" value="PRK09562.1"/>
    <property type="match status" value="1"/>
</dbReference>
<dbReference type="NCBIfam" id="TIGR00444">
    <property type="entry name" value="mazG"/>
    <property type="match status" value="1"/>
</dbReference>
<dbReference type="Proteomes" id="UP001500604">
    <property type="component" value="Unassembled WGS sequence"/>
</dbReference>
<dbReference type="SUPFAM" id="SSF101386">
    <property type="entry name" value="all-alpha NTP pyrophosphatases"/>
    <property type="match status" value="2"/>
</dbReference>
<evidence type="ECO:0000313" key="3">
    <source>
        <dbReference type="Proteomes" id="UP001500604"/>
    </source>
</evidence>
<proteinExistence type="predicted"/>
<comment type="caution">
    <text evidence="2">The sequence shown here is derived from an EMBL/GenBank/DDBJ whole genome shotgun (WGS) entry which is preliminary data.</text>
</comment>
<dbReference type="InterPro" id="IPR004518">
    <property type="entry name" value="MazG-like_dom"/>
</dbReference>